<dbReference type="AlphaFoldDB" id="A0AAE1UQV7"/>
<dbReference type="PANTHER" id="PTHR35104:SF6">
    <property type="entry name" value="PROTEIN, PUTATIVE-RELATED"/>
    <property type="match status" value="1"/>
</dbReference>
<reference evidence="2" key="1">
    <citation type="submission" date="2023-12" db="EMBL/GenBank/DDBJ databases">
        <title>Genome assembly of Anisodus tanguticus.</title>
        <authorList>
            <person name="Wang Y.-J."/>
        </authorList>
    </citation>
    <scope>NUCLEOTIDE SEQUENCE</scope>
    <source>
        <strain evidence="2">KB-2021</strain>
        <tissue evidence="2">Leaf</tissue>
    </source>
</reference>
<evidence type="ECO:0000313" key="3">
    <source>
        <dbReference type="Proteomes" id="UP001291623"/>
    </source>
</evidence>
<keyword evidence="3" id="KW-1185">Reference proteome</keyword>
<evidence type="ECO:0000313" key="2">
    <source>
        <dbReference type="EMBL" id="KAK4341183.1"/>
    </source>
</evidence>
<dbReference type="EMBL" id="JAVYJV010000022">
    <property type="protein sequence ID" value="KAK4341183.1"/>
    <property type="molecule type" value="Genomic_DNA"/>
</dbReference>
<evidence type="ECO:0000256" key="1">
    <source>
        <dbReference type="SAM" id="MobiDB-lite"/>
    </source>
</evidence>
<accession>A0AAE1UQV7</accession>
<gene>
    <name evidence="2" type="ORF">RND71_039684</name>
</gene>
<dbReference type="PANTHER" id="PTHR35104">
    <property type="entry name" value="OS03G0807000 PROTEIN"/>
    <property type="match status" value="1"/>
</dbReference>
<comment type="caution">
    <text evidence="2">The sequence shown here is derived from an EMBL/GenBank/DDBJ whole genome shotgun (WGS) entry which is preliminary data.</text>
</comment>
<feature type="region of interest" description="Disordered" evidence="1">
    <location>
        <begin position="72"/>
        <end position="113"/>
    </location>
</feature>
<dbReference type="Proteomes" id="UP001291623">
    <property type="component" value="Unassembled WGS sequence"/>
</dbReference>
<feature type="compositionally biased region" description="Low complexity" evidence="1">
    <location>
        <begin position="72"/>
        <end position="82"/>
    </location>
</feature>
<protein>
    <submittedName>
        <fullName evidence="2">Uncharacterized protein</fullName>
    </submittedName>
</protein>
<organism evidence="2 3">
    <name type="scientific">Anisodus tanguticus</name>
    <dbReference type="NCBI Taxonomy" id="243964"/>
    <lineage>
        <taxon>Eukaryota</taxon>
        <taxon>Viridiplantae</taxon>
        <taxon>Streptophyta</taxon>
        <taxon>Embryophyta</taxon>
        <taxon>Tracheophyta</taxon>
        <taxon>Spermatophyta</taxon>
        <taxon>Magnoliopsida</taxon>
        <taxon>eudicotyledons</taxon>
        <taxon>Gunneridae</taxon>
        <taxon>Pentapetalae</taxon>
        <taxon>asterids</taxon>
        <taxon>lamiids</taxon>
        <taxon>Solanales</taxon>
        <taxon>Solanaceae</taxon>
        <taxon>Solanoideae</taxon>
        <taxon>Hyoscyameae</taxon>
        <taxon>Anisodus</taxon>
    </lineage>
</organism>
<name>A0AAE1UQV7_9SOLA</name>
<sequence>MPFNGVLLVSVAKTSAQVWQFLSCLPDPIESEQLLDLIICFPLQQLGRLALCVWTFLCVPPDPYYYRRYSYNSSASSSSSSFYDDDDEDFIAAQPPVPPPQYYYDSSSSLHSD</sequence>
<proteinExistence type="predicted"/>
<feature type="compositionally biased region" description="Low complexity" evidence="1">
    <location>
        <begin position="102"/>
        <end position="113"/>
    </location>
</feature>